<keyword evidence="2" id="KW-1185">Reference proteome</keyword>
<name>A0A6S7DFF9_9BURK</name>
<dbReference type="EMBL" id="CADIKK010000037">
    <property type="protein sequence ID" value="CAB3804016.1"/>
    <property type="molecule type" value="Genomic_DNA"/>
</dbReference>
<gene>
    <name evidence="1" type="ORF">LMG28614_05935</name>
</gene>
<dbReference type="Proteomes" id="UP000494365">
    <property type="component" value="Unassembled WGS sequence"/>
</dbReference>
<sequence>MKYLGLAYFTPEKFAAMAPDDVKEFGGCQRSCRVTSCELL</sequence>
<proteinExistence type="predicted"/>
<organism evidence="1 2">
    <name type="scientific">Paraburkholderia ultramafica</name>
    <dbReference type="NCBI Taxonomy" id="1544867"/>
    <lineage>
        <taxon>Bacteria</taxon>
        <taxon>Pseudomonadati</taxon>
        <taxon>Pseudomonadota</taxon>
        <taxon>Betaproteobacteria</taxon>
        <taxon>Burkholderiales</taxon>
        <taxon>Burkholderiaceae</taxon>
        <taxon>Paraburkholderia</taxon>
    </lineage>
</organism>
<accession>A0A6S7DFF9</accession>
<reference evidence="1 2" key="1">
    <citation type="submission" date="2020-04" db="EMBL/GenBank/DDBJ databases">
        <authorList>
            <person name="De Canck E."/>
        </authorList>
    </citation>
    <scope>NUCLEOTIDE SEQUENCE [LARGE SCALE GENOMIC DNA]</scope>
    <source>
        <strain evidence="1 2">LMG 28614</strain>
    </source>
</reference>
<evidence type="ECO:0000313" key="1">
    <source>
        <dbReference type="EMBL" id="CAB3804016.1"/>
    </source>
</evidence>
<protein>
    <submittedName>
        <fullName evidence="1">Uncharacterized protein</fullName>
    </submittedName>
</protein>
<evidence type="ECO:0000313" key="2">
    <source>
        <dbReference type="Proteomes" id="UP000494365"/>
    </source>
</evidence>
<dbReference type="AlphaFoldDB" id="A0A6S7DFF9"/>